<dbReference type="GO" id="GO:0016853">
    <property type="term" value="F:isomerase activity"/>
    <property type="evidence" value="ECO:0007669"/>
    <property type="project" value="InterPro"/>
</dbReference>
<dbReference type="CDD" id="cd09024">
    <property type="entry name" value="Aldose_epim_lacX"/>
    <property type="match status" value="1"/>
</dbReference>
<dbReference type="PANTHER" id="PTHR11122:SF13">
    <property type="entry name" value="GLUCOSE-6-PHOSPHATE 1-EPIMERASE"/>
    <property type="match status" value="1"/>
</dbReference>
<protein>
    <recommendedName>
        <fullName evidence="3">Galactose mutarotase-like protein</fullName>
    </recommendedName>
</protein>
<dbReference type="InterPro" id="IPR014718">
    <property type="entry name" value="GH-type_carb-bd"/>
</dbReference>
<name>A0A0R2NKP4_9LACO</name>
<dbReference type="InterPro" id="IPR008183">
    <property type="entry name" value="Aldose_1/G6P_1-epimerase"/>
</dbReference>
<dbReference type="PANTHER" id="PTHR11122">
    <property type="entry name" value="APOSPORY-ASSOCIATED PROTEIN C-RELATED"/>
    <property type="match status" value="1"/>
</dbReference>
<evidence type="ECO:0000313" key="2">
    <source>
        <dbReference type="Proteomes" id="UP000051249"/>
    </source>
</evidence>
<dbReference type="PATRIC" id="fig|480391.4.peg.96"/>
<dbReference type="AlphaFoldDB" id="A0A0R2NKP4"/>
<evidence type="ECO:0000313" key="1">
    <source>
        <dbReference type="EMBL" id="KRO26309.1"/>
    </source>
</evidence>
<organism evidence="1 2">
    <name type="scientific">Pediococcus argentinicus</name>
    <dbReference type="NCBI Taxonomy" id="480391"/>
    <lineage>
        <taxon>Bacteria</taxon>
        <taxon>Bacillati</taxon>
        <taxon>Bacillota</taxon>
        <taxon>Bacilli</taxon>
        <taxon>Lactobacillales</taxon>
        <taxon>Lactobacillaceae</taxon>
        <taxon>Pediococcus</taxon>
    </lineage>
</organism>
<comment type="caution">
    <text evidence="1">The sequence shown here is derived from an EMBL/GenBank/DDBJ whole genome shotgun (WGS) entry which is preliminary data.</text>
</comment>
<keyword evidence="2" id="KW-1185">Reference proteome</keyword>
<sequence>MVTLKNNFLTVQINEQGAELSSVKNDEGIEYIWQADPEIWGRHAPVLFPNVGRLKDDQYHFQGQTFKMGQHGFARDMKFQVTEQTDTRVVLQLKSSKQSKTKYPFEFVLELIFTLDEHRLNEEYHVFNPSDQSDLLFSIGGHPGFNINLGTNISLDQETLEIVPSKKYSHIPLAIPLSDPEHKDQIDWSQKKTLSREFFKDDAVILELNREQTTLMLNNTDNDHGVALTVDNAPYIGIWSPYPAEGPFVCLEPWWGIADPVNTDGEWSTKLAMNTLKPSENFNEHFEMTFF</sequence>
<dbReference type="InterPro" id="IPR011013">
    <property type="entry name" value="Gal_mutarotase_sf_dom"/>
</dbReference>
<dbReference type="Pfam" id="PF01263">
    <property type="entry name" value="Aldose_epim"/>
    <property type="match status" value="1"/>
</dbReference>
<dbReference type="EMBL" id="JQCQ01000001">
    <property type="protein sequence ID" value="KRO26309.1"/>
    <property type="molecule type" value="Genomic_DNA"/>
</dbReference>
<reference evidence="1 2" key="1">
    <citation type="journal article" date="2015" name="Genome Announc.">
        <title>Expanding the biotechnology potential of lactobacilli through comparative genomics of 213 strains and associated genera.</title>
        <authorList>
            <person name="Sun Z."/>
            <person name="Harris H.M."/>
            <person name="McCann A."/>
            <person name="Guo C."/>
            <person name="Argimon S."/>
            <person name="Zhang W."/>
            <person name="Yang X."/>
            <person name="Jeffery I.B."/>
            <person name="Cooney J.C."/>
            <person name="Kagawa T.F."/>
            <person name="Liu W."/>
            <person name="Song Y."/>
            <person name="Salvetti E."/>
            <person name="Wrobel A."/>
            <person name="Rasinkangas P."/>
            <person name="Parkhill J."/>
            <person name="Rea M.C."/>
            <person name="O'Sullivan O."/>
            <person name="Ritari J."/>
            <person name="Douillard F.P."/>
            <person name="Paul Ross R."/>
            <person name="Yang R."/>
            <person name="Briner A.E."/>
            <person name="Felis G.E."/>
            <person name="de Vos W.M."/>
            <person name="Barrangou R."/>
            <person name="Klaenhammer T.R."/>
            <person name="Caufield P.W."/>
            <person name="Cui Y."/>
            <person name="Zhang H."/>
            <person name="O'Toole P.W."/>
        </authorList>
    </citation>
    <scope>NUCLEOTIDE SEQUENCE [LARGE SCALE GENOMIC DNA]</scope>
    <source>
        <strain evidence="1 2">DSM 23026</strain>
    </source>
</reference>
<dbReference type="Gene3D" id="2.70.98.10">
    <property type="match status" value="1"/>
</dbReference>
<accession>A0A0R2NKP4</accession>
<proteinExistence type="predicted"/>
<dbReference type="SUPFAM" id="SSF74650">
    <property type="entry name" value="Galactose mutarotase-like"/>
    <property type="match status" value="1"/>
</dbReference>
<dbReference type="GO" id="GO:0030246">
    <property type="term" value="F:carbohydrate binding"/>
    <property type="evidence" value="ECO:0007669"/>
    <property type="project" value="InterPro"/>
</dbReference>
<dbReference type="InterPro" id="IPR037481">
    <property type="entry name" value="LacX"/>
</dbReference>
<dbReference type="GO" id="GO:0005975">
    <property type="term" value="P:carbohydrate metabolic process"/>
    <property type="evidence" value="ECO:0007669"/>
    <property type="project" value="InterPro"/>
</dbReference>
<dbReference type="Proteomes" id="UP000051249">
    <property type="component" value="Unassembled WGS sequence"/>
</dbReference>
<gene>
    <name evidence="1" type="ORF">IV88_GL000094</name>
</gene>
<evidence type="ECO:0008006" key="3">
    <source>
        <dbReference type="Google" id="ProtNLM"/>
    </source>
</evidence>